<dbReference type="AlphaFoldDB" id="A0A2X1A666"/>
<protein>
    <submittedName>
        <fullName evidence="1">Uncharacterized protein</fullName>
    </submittedName>
</protein>
<dbReference type="EMBL" id="UAQE01000004">
    <property type="protein sequence ID" value="SPU38980.1"/>
    <property type="molecule type" value="Genomic_DNA"/>
</dbReference>
<proteinExistence type="predicted"/>
<evidence type="ECO:0000313" key="2">
    <source>
        <dbReference type="Proteomes" id="UP000251431"/>
    </source>
</evidence>
<dbReference type="Proteomes" id="UP000251431">
    <property type="component" value="Unassembled WGS sequence"/>
</dbReference>
<dbReference type="RefSeq" id="WP_112118719.1">
    <property type="nucleotide sequence ID" value="NZ_UAQE01000004.1"/>
</dbReference>
<sequence length="161" mass="18936">MAILKDDSSHPSCEVELDILMVNEESVKFRIEFRFGPAFPTINTEIYCLKRDFLKLLEDITQLEPAYLSMLEPHDPGLCIYHIPHYGEYFFPGYGIFQIPEEEREEAEQRYKLVFVLDAYEKNHHGARECGPALCIIVTMEQIRVFITTLREQVKKFKSKR</sequence>
<reference evidence="1 2" key="1">
    <citation type="submission" date="2018-06" db="EMBL/GenBank/DDBJ databases">
        <authorList>
            <consortium name="Pathogen Informatics"/>
            <person name="Doyle S."/>
        </authorList>
    </citation>
    <scope>NUCLEOTIDE SEQUENCE [LARGE SCALE GENOMIC DNA]</scope>
    <source>
        <strain evidence="1 2">NCTC7582</strain>
    </source>
</reference>
<accession>A0A2X1A666</accession>
<gene>
    <name evidence="1" type="ORF">NCTC7582_04954</name>
</gene>
<organism evidence="1 2">
    <name type="scientific">Lysinibacillus capsici</name>
    <dbReference type="NCBI Taxonomy" id="2115968"/>
    <lineage>
        <taxon>Bacteria</taxon>
        <taxon>Bacillati</taxon>
        <taxon>Bacillota</taxon>
        <taxon>Bacilli</taxon>
        <taxon>Bacillales</taxon>
        <taxon>Bacillaceae</taxon>
        <taxon>Lysinibacillus</taxon>
    </lineage>
</organism>
<name>A0A2X1A666_9BACI</name>
<evidence type="ECO:0000313" key="1">
    <source>
        <dbReference type="EMBL" id="SPU38980.1"/>
    </source>
</evidence>